<evidence type="ECO:0000256" key="1">
    <source>
        <dbReference type="ARBA" id="ARBA00023235"/>
    </source>
</evidence>
<dbReference type="GO" id="GO:0005737">
    <property type="term" value="C:cytoplasm"/>
    <property type="evidence" value="ECO:0007669"/>
    <property type="project" value="InterPro"/>
</dbReference>
<protein>
    <recommendedName>
        <fullName evidence="4">L-fucose isomerase C-terminal domain-containing protein</fullName>
    </recommendedName>
</protein>
<evidence type="ECO:0000313" key="3">
    <source>
        <dbReference type="EMBL" id="GAI03950.1"/>
    </source>
</evidence>
<feature type="non-terminal residue" evidence="3">
    <location>
        <position position="1"/>
    </location>
</feature>
<dbReference type="EMBL" id="BARV01005818">
    <property type="protein sequence ID" value="GAI03950.1"/>
    <property type="molecule type" value="Genomic_DNA"/>
</dbReference>
<sequence length="422" mass="45393">PTPTFDAPAEVAKFKKYLAGVEAKLGDVKFVGGELIPNTVPAAAKVAARLGDGDADAVILVHLSFGSGQPLLKLVDAGLPTAIFSQPFSGHDWMYVPQWQKAGKNVILLTSSDYGELERAAALLRVPVRLRKSRIIVVGRAKGTAPACSAEKVRQCLGAEVVPISQKQIAAAHKAVAPKAAEAEAKQYWIRQAKKIIEPSRTAIINSARLYLAIKDIMIKERAHAITSSHCMGAPAKCCLTFSKLNDLGLVGACEGDIDSTLTMLIFSYAFGVPGFISDPLFDTSKNAVIHAHCTSTTKLDGPNGERAPFLIRTQCDSNAGVSLEVQMRVGQEITCAKLVNLDTMLVSGGKIIEITDFHDRGCRTQITTEVPNSRKMVHNWGSGVLGDDMMTLLHRVVFYGDRLDSTKDIAVLMGLKLVEEG</sequence>
<gene>
    <name evidence="3" type="ORF">S06H3_11832</name>
</gene>
<evidence type="ECO:0008006" key="4">
    <source>
        <dbReference type="Google" id="ProtNLM"/>
    </source>
</evidence>
<keyword evidence="2" id="KW-0119">Carbohydrate metabolism</keyword>
<dbReference type="SUPFAM" id="SSF53743">
    <property type="entry name" value="FucI/AraA N-terminal and middle domains"/>
    <property type="match status" value="1"/>
</dbReference>
<accession>X1LNK4</accession>
<dbReference type="PANTHER" id="PTHR36120:SF1">
    <property type="entry name" value="L-FUCOSE ISOMERASE C-TERMINAL DOMAIN-CONTAINING PROTEIN"/>
    <property type="match status" value="1"/>
</dbReference>
<comment type="caution">
    <text evidence="3">The sequence shown here is derived from an EMBL/GenBank/DDBJ whole genome shotgun (WGS) entry which is preliminary data.</text>
</comment>
<dbReference type="InterPro" id="IPR009015">
    <property type="entry name" value="Fucose_isomerase_N/cen_sf"/>
</dbReference>
<dbReference type="PANTHER" id="PTHR36120">
    <property type="entry name" value="FUCOSE ISOMERASE"/>
    <property type="match status" value="1"/>
</dbReference>
<organism evidence="3">
    <name type="scientific">marine sediment metagenome</name>
    <dbReference type="NCBI Taxonomy" id="412755"/>
    <lineage>
        <taxon>unclassified sequences</taxon>
        <taxon>metagenomes</taxon>
        <taxon>ecological metagenomes</taxon>
    </lineage>
</organism>
<reference evidence="3" key="1">
    <citation type="journal article" date="2014" name="Front. Microbiol.">
        <title>High frequency of phylogenetically diverse reductive dehalogenase-homologous genes in deep subseafloor sedimentary metagenomes.</title>
        <authorList>
            <person name="Kawai M."/>
            <person name="Futagami T."/>
            <person name="Toyoda A."/>
            <person name="Takaki Y."/>
            <person name="Nishi S."/>
            <person name="Hori S."/>
            <person name="Arai W."/>
            <person name="Tsubouchi T."/>
            <person name="Morono Y."/>
            <person name="Uchiyama I."/>
            <person name="Ito T."/>
            <person name="Fujiyama A."/>
            <person name="Inagaki F."/>
            <person name="Takami H."/>
        </authorList>
    </citation>
    <scope>NUCLEOTIDE SEQUENCE</scope>
    <source>
        <strain evidence="3">Expedition CK06-06</strain>
    </source>
</reference>
<name>X1LNK4_9ZZZZ</name>
<dbReference type="GO" id="GO:0016861">
    <property type="term" value="F:intramolecular oxidoreductase activity, interconverting aldoses and ketoses"/>
    <property type="evidence" value="ECO:0007669"/>
    <property type="project" value="InterPro"/>
</dbReference>
<dbReference type="GO" id="GO:0005996">
    <property type="term" value="P:monosaccharide metabolic process"/>
    <property type="evidence" value="ECO:0007669"/>
    <property type="project" value="InterPro"/>
</dbReference>
<keyword evidence="1" id="KW-0413">Isomerase</keyword>
<proteinExistence type="predicted"/>
<dbReference type="AlphaFoldDB" id="X1LNK4"/>
<evidence type="ECO:0000256" key="2">
    <source>
        <dbReference type="ARBA" id="ARBA00023277"/>
    </source>
</evidence>